<gene>
    <name evidence="4" type="ORF">GCM10011346_24550</name>
</gene>
<evidence type="ECO:0000256" key="1">
    <source>
        <dbReference type="ARBA" id="ARBA00022603"/>
    </source>
</evidence>
<dbReference type="InterPro" id="IPR051259">
    <property type="entry name" value="rRNA_Methyltransferase"/>
</dbReference>
<dbReference type="EMBL" id="BMLW01000007">
    <property type="protein sequence ID" value="GGP11661.1"/>
    <property type="molecule type" value="Genomic_DNA"/>
</dbReference>
<keyword evidence="2" id="KW-0808">Transferase</keyword>
<dbReference type="InterPro" id="IPR029026">
    <property type="entry name" value="tRNA_m1G_MTases_N"/>
</dbReference>
<dbReference type="InterPro" id="IPR029028">
    <property type="entry name" value="Alpha/beta_knot_MTases"/>
</dbReference>
<comment type="caution">
    <text evidence="4">The sequence shown here is derived from an EMBL/GenBank/DDBJ whole genome shotgun (WGS) entry which is preliminary data.</text>
</comment>
<name>A0ABQ2NVM7_9BACI</name>
<reference evidence="5" key="1">
    <citation type="journal article" date="2019" name="Int. J. Syst. Evol. Microbiol.">
        <title>The Global Catalogue of Microorganisms (GCM) 10K type strain sequencing project: providing services to taxonomists for standard genome sequencing and annotation.</title>
        <authorList>
            <consortium name="The Broad Institute Genomics Platform"/>
            <consortium name="The Broad Institute Genome Sequencing Center for Infectious Disease"/>
            <person name="Wu L."/>
            <person name="Ma J."/>
        </authorList>
    </citation>
    <scope>NUCLEOTIDE SEQUENCE [LARGE SCALE GENOMIC DNA]</scope>
    <source>
        <strain evidence="5">CGMCC 1.7693</strain>
    </source>
</reference>
<dbReference type="PANTHER" id="PTHR43191:SF2">
    <property type="entry name" value="RRNA METHYLTRANSFERASE 3, MITOCHONDRIAL"/>
    <property type="match status" value="1"/>
</dbReference>
<keyword evidence="1" id="KW-0489">Methyltransferase</keyword>
<sequence>MLLYSKVQNNAIRKVIHLCNQKQIRFEVNDKLINKLSTKDNCYAIGVFKKQFNGLAQFDNHIVLDRPGDMGNMGTIIRTAVGFGIINLGIILPAVDVYNPKVVRSSMGSIFKTNIQYFESFQEYMNNFHNAIYTFRLDGKIELHKIEVNKSKAYTLVFGNESSGLPDDYQVLDDGIVIRHTQDIDSLNLAVSVGIAAHHFRSV</sequence>
<protein>
    <recommendedName>
        <fullName evidence="3">tRNA/rRNA methyltransferase SpoU type domain-containing protein</fullName>
    </recommendedName>
</protein>
<dbReference type="Pfam" id="PF00588">
    <property type="entry name" value="SpoU_methylase"/>
    <property type="match status" value="1"/>
</dbReference>
<evidence type="ECO:0000313" key="5">
    <source>
        <dbReference type="Proteomes" id="UP000641206"/>
    </source>
</evidence>
<dbReference type="PANTHER" id="PTHR43191">
    <property type="entry name" value="RRNA METHYLTRANSFERASE 3"/>
    <property type="match status" value="1"/>
</dbReference>
<dbReference type="CDD" id="cd18082">
    <property type="entry name" value="SpoU-like_family"/>
    <property type="match status" value="1"/>
</dbReference>
<accession>A0ABQ2NVM7</accession>
<evidence type="ECO:0000256" key="2">
    <source>
        <dbReference type="ARBA" id="ARBA00022679"/>
    </source>
</evidence>
<organism evidence="4 5">
    <name type="scientific">Oceanobacillus neutriphilus</name>
    <dbReference type="NCBI Taxonomy" id="531815"/>
    <lineage>
        <taxon>Bacteria</taxon>
        <taxon>Bacillati</taxon>
        <taxon>Bacillota</taxon>
        <taxon>Bacilli</taxon>
        <taxon>Bacillales</taxon>
        <taxon>Bacillaceae</taxon>
        <taxon>Oceanobacillus</taxon>
    </lineage>
</organism>
<proteinExistence type="predicted"/>
<dbReference type="Gene3D" id="3.40.1280.10">
    <property type="match status" value="1"/>
</dbReference>
<evidence type="ECO:0000313" key="4">
    <source>
        <dbReference type="EMBL" id="GGP11661.1"/>
    </source>
</evidence>
<feature type="domain" description="tRNA/rRNA methyltransferase SpoU type" evidence="3">
    <location>
        <begin position="61"/>
        <end position="197"/>
    </location>
</feature>
<dbReference type="SUPFAM" id="SSF75217">
    <property type="entry name" value="alpha/beta knot"/>
    <property type="match status" value="1"/>
</dbReference>
<dbReference type="Proteomes" id="UP000641206">
    <property type="component" value="Unassembled WGS sequence"/>
</dbReference>
<keyword evidence="5" id="KW-1185">Reference proteome</keyword>
<dbReference type="InterPro" id="IPR001537">
    <property type="entry name" value="SpoU_MeTrfase"/>
</dbReference>
<evidence type="ECO:0000259" key="3">
    <source>
        <dbReference type="Pfam" id="PF00588"/>
    </source>
</evidence>